<dbReference type="Gene3D" id="1.25.40.20">
    <property type="entry name" value="Ankyrin repeat-containing domain"/>
    <property type="match status" value="1"/>
</dbReference>
<feature type="domain" description="SEC7" evidence="5">
    <location>
        <begin position="358"/>
        <end position="638"/>
    </location>
</feature>
<feature type="compositionally biased region" description="Acidic residues" evidence="4">
    <location>
        <begin position="44"/>
        <end position="54"/>
    </location>
</feature>
<dbReference type="OrthoDB" id="421974at2759"/>
<evidence type="ECO:0000256" key="4">
    <source>
        <dbReference type="SAM" id="MobiDB-lite"/>
    </source>
</evidence>
<dbReference type="SUPFAM" id="SSF48403">
    <property type="entry name" value="Ankyrin repeat"/>
    <property type="match status" value="1"/>
</dbReference>
<feature type="region of interest" description="Disordered" evidence="4">
    <location>
        <begin position="1"/>
        <end position="75"/>
    </location>
</feature>
<dbReference type="PANTHER" id="PTHR24171">
    <property type="entry name" value="ANKYRIN REPEAT DOMAIN-CONTAINING PROTEIN 39-RELATED"/>
    <property type="match status" value="1"/>
</dbReference>
<dbReference type="SMART" id="SM00248">
    <property type="entry name" value="ANK"/>
    <property type="match status" value="2"/>
</dbReference>
<dbReference type="InterPro" id="IPR036770">
    <property type="entry name" value="Ankyrin_rpt-contain_sf"/>
</dbReference>
<comment type="caution">
    <text evidence="6">The sequence shown here is derived from an EMBL/GenBank/DDBJ whole genome shotgun (WGS) entry which is preliminary data.</text>
</comment>
<dbReference type="GO" id="GO:0032012">
    <property type="term" value="P:regulation of ARF protein signal transduction"/>
    <property type="evidence" value="ECO:0007669"/>
    <property type="project" value="InterPro"/>
</dbReference>
<feature type="region of interest" description="Disordered" evidence="4">
    <location>
        <begin position="676"/>
        <end position="695"/>
    </location>
</feature>
<dbReference type="GO" id="GO:0085020">
    <property type="term" value="P:protein K6-linked ubiquitination"/>
    <property type="evidence" value="ECO:0007669"/>
    <property type="project" value="TreeGrafter"/>
</dbReference>
<keyword evidence="1" id="KW-0677">Repeat</keyword>
<dbReference type="GO" id="GO:0005085">
    <property type="term" value="F:guanyl-nucleotide exchange factor activity"/>
    <property type="evidence" value="ECO:0007669"/>
    <property type="project" value="InterPro"/>
</dbReference>
<dbReference type="AlphaFoldDB" id="A0A1Q9F7I2"/>
<dbReference type="Proteomes" id="UP000186817">
    <property type="component" value="Unassembled WGS sequence"/>
</dbReference>
<organism evidence="6 7">
    <name type="scientific">Symbiodinium microadriaticum</name>
    <name type="common">Dinoflagellate</name>
    <name type="synonym">Zooxanthella microadriatica</name>
    <dbReference type="NCBI Taxonomy" id="2951"/>
    <lineage>
        <taxon>Eukaryota</taxon>
        <taxon>Sar</taxon>
        <taxon>Alveolata</taxon>
        <taxon>Dinophyceae</taxon>
        <taxon>Suessiales</taxon>
        <taxon>Symbiodiniaceae</taxon>
        <taxon>Symbiodinium</taxon>
    </lineage>
</organism>
<sequence>MLAVATAKELDADTTKGCSLELPQQVPEPAKPPPATPELGTTEGGEDSVQDDNDNVGGSSEGSDDESGSEPLINVTGALPSIGSALHASGKCSRCCFYLKPLKSSSASSGFTHAELMGAALALRCGPACCNQLSTECEEESIGLVGFESLSVLDWGQGLVNGEPVGRILEENVLSQTDCDLLSFAGSSALVAVRWLLYLGANAEVADGNNTSALHAACRSGSLVLVKQFIKQTVLLNSQDVAGWTPLHIAAHMGRKAVALRLLQAQADPSIVNSRGLKPADLCKDTGTYQVIVRFSGGEQATGPRPFARGVLGGSSPSPANAFHDEEPDEAGEALSDLVGLPQQCEPELFFVNPRPVFHHTAVHRKALLSLASAIFNLQPSHGLALVVLMGLEESYTGAMKVLLKHGAVSRQLAGSFLGEPLSVCPLIRFSYFDGLPLLNTGVVSCLRTVFSSLGIPQELQKLDRLLWAIASVWWRKHKALKDSGRAVAIKQQARANHLGAEFTGFDFVYVPYDRHKLVNISLAFINFTDSRAAKEAQEFFHLLNDAHAAWNIVACAGNVQGFSFNAAYYVARFGIRAIHDAHAPVLFKNGMQLTDRMEISRLYASLPTSTLQGAKDFVKAERGGSSQRGTARRAHDLIWQPTESRLPAGPDYGWSDSHKQLRDNVKAMMPAGLAPANSVFSSPPSTRSPSSEPDGLKLSASLCSQILDEPSGVWIFSLLELLSYLSSQEVLYQLLYSSVLLHRRVWGGYSSVPLGPMELETWAELNSGIERHGEDDVPQHVQTRIFTDISTSRVPELSAWERGNLALVAQNGVGAETIPEEALPGPIGAATDAYLAAESRKASNAAVVANEESSALQHRATVEGWLWVHTGALLPGSLGSSEWAQNSTFSSDPVPKEGNQEAGGPHRVWGSLCSMCLVFSSQAPSAVAVPHAVMDCRGLQVLDIVDEAPRRAGIVGQAKVVTLAAQPRIGAESGQAGSSTRRASEDLIRAAKLLPDGRWEVGGQADRQRQPCLAKWTGRCHVLCLRGRSFALACRAPGGCDGRLGDSLHRHSLSYGPKARCFTTSLMVN</sequence>
<evidence type="ECO:0000256" key="1">
    <source>
        <dbReference type="ARBA" id="ARBA00022737"/>
    </source>
</evidence>
<proteinExistence type="predicted"/>
<dbReference type="EMBL" id="LSRX01000001">
    <property type="protein sequence ID" value="OLQ15617.1"/>
    <property type="molecule type" value="Genomic_DNA"/>
</dbReference>
<dbReference type="Pfam" id="PF01369">
    <property type="entry name" value="Sec7"/>
    <property type="match status" value="1"/>
</dbReference>
<dbReference type="PROSITE" id="PS50088">
    <property type="entry name" value="ANK_REPEAT"/>
    <property type="match status" value="1"/>
</dbReference>
<protein>
    <submittedName>
        <fullName evidence="6">Unconventional myosin-XVI</fullName>
    </submittedName>
</protein>
<dbReference type="InterPro" id="IPR035999">
    <property type="entry name" value="Sec7_dom_sf"/>
</dbReference>
<keyword evidence="2 3" id="KW-0040">ANK repeat</keyword>
<dbReference type="SUPFAM" id="SSF48425">
    <property type="entry name" value="Sec7 domain"/>
    <property type="match status" value="1"/>
</dbReference>
<evidence type="ECO:0000256" key="3">
    <source>
        <dbReference type="PROSITE-ProRule" id="PRU00023"/>
    </source>
</evidence>
<dbReference type="InterPro" id="IPR002110">
    <property type="entry name" value="Ankyrin_rpt"/>
</dbReference>
<dbReference type="PROSITE" id="PS50190">
    <property type="entry name" value="SEC7"/>
    <property type="match status" value="1"/>
</dbReference>
<feature type="repeat" description="ANK" evidence="3">
    <location>
        <begin position="242"/>
        <end position="274"/>
    </location>
</feature>
<dbReference type="PANTHER" id="PTHR24171:SF8">
    <property type="entry name" value="BRCA1-ASSOCIATED RING DOMAIN PROTEIN 1"/>
    <property type="match status" value="1"/>
</dbReference>
<dbReference type="Pfam" id="PF12796">
    <property type="entry name" value="Ank_2"/>
    <property type="match status" value="1"/>
</dbReference>
<feature type="region of interest" description="Disordered" evidence="4">
    <location>
        <begin position="885"/>
        <end position="904"/>
    </location>
</feature>
<accession>A0A1Q9F7I2</accession>
<evidence type="ECO:0000313" key="7">
    <source>
        <dbReference type="Proteomes" id="UP000186817"/>
    </source>
</evidence>
<dbReference type="InterPro" id="IPR000904">
    <property type="entry name" value="Sec7_dom"/>
</dbReference>
<reference evidence="6 7" key="1">
    <citation type="submission" date="2016-02" db="EMBL/GenBank/DDBJ databases">
        <title>Genome analysis of coral dinoflagellate symbionts highlights evolutionary adaptations to a symbiotic lifestyle.</title>
        <authorList>
            <person name="Aranda M."/>
            <person name="Li Y."/>
            <person name="Liew Y.J."/>
            <person name="Baumgarten S."/>
            <person name="Simakov O."/>
            <person name="Wilson M."/>
            <person name="Piel J."/>
            <person name="Ashoor H."/>
            <person name="Bougouffa S."/>
            <person name="Bajic V.B."/>
            <person name="Ryu T."/>
            <person name="Ravasi T."/>
            <person name="Bayer T."/>
            <person name="Micklem G."/>
            <person name="Kim H."/>
            <person name="Bhak J."/>
            <person name="Lajeunesse T.C."/>
            <person name="Voolstra C.R."/>
        </authorList>
    </citation>
    <scope>NUCLEOTIDE SEQUENCE [LARGE SCALE GENOMIC DNA]</scope>
    <source>
        <strain evidence="6 7">CCMP2467</strain>
    </source>
</reference>
<evidence type="ECO:0000256" key="2">
    <source>
        <dbReference type="ARBA" id="ARBA00023043"/>
    </source>
</evidence>
<evidence type="ECO:0000259" key="5">
    <source>
        <dbReference type="PROSITE" id="PS50190"/>
    </source>
</evidence>
<gene>
    <name evidence="6" type="primary">Myo16</name>
    <name evidence="6" type="ORF">AK812_SmicGene92</name>
</gene>
<dbReference type="GO" id="GO:0004842">
    <property type="term" value="F:ubiquitin-protein transferase activity"/>
    <property type="evidence" value="ECO:0007669"/>
    <property type="project" value="TreeGrafter"/>
</dbReference>
<name>A0A1Q9F7I2_SYMMI</name>
<dbReference type="PROSITE" id="PS50297">
    <property type="entry name" value="ANK_REP_REGION"/>
    <property type="match status" value="1"/>
</dbReference>
<evidence type="ECO:0000313" key="6">
    <source>
        <dbReference type="EMBL" id="OLQ15617.1"/>
    </source>
</evidence>
<feature type="compositionally biased region" description="Low complexity" evidence="4">
    <location>
        <begin position="679"/>
        <end position="694"/>
    </location>
</feature>
<keyword evidence="7" id="KW-1185">Reference proteome</keyword>